<evidence type="ECO:0000259" key="5">
    <source>
        <dbReference type="PROSITE" id="PS50114"/>
    </source>
</evidence>
<name>A0A6V7WDM5_MELEN</name>
<keyword evidence="4" id="KW-0479">Metal-binding</keyword>
<feature type="domain" description="GATA-type" evidence="5">
    <location>
        <begin position="10"/>
        <end position="43"/>
    </location>
</feature>
<accession>A0A6V7WDM5</accession>
<dbReference type="PROSITE" id="PS50114">
    <property type="entry name" value="GATA_ZN_FINGER_2"/>
    <property type="match status" value="1"/>
</dbReference>
<evidence type="ECO:0000256" key="3">
    <source>
        <dbReference type="ARBA" id="ARBA00023242"/>
    </source>
</evidence>
<dbReference type="SUPFAM" id="SSF57716">
    <property type="entry name" value="Glucocorticoid receptor-like (DNA-binding domain)"/>
    <property type="match status" value="1"/>
</dbReference>
<organism evidence="6 7">
    <name type="scientific">Meloidogyne enterolobii</name>
    <name type="common">Root-knot nematode worm</name>
    <name type="synonym">Meloidogyne mayaguensis</name>
    <dbReference type="NCBI Taxonomy" id="390850"/>
    <lineage>
        <taxon>Eukaryota</taxon>
        <taxon>Metazoa</taxon>
        <taxon>Ecdysozoa</taxon>
        <taxon>Nematoda</taxon>
        <taxon>Chromadorea</taxon>
        <taxon>Rhabditida</taxon>
        <taxon>Tylenchina</taxon>
        <taxon>Tylenchomorpha</taxon>
        <taxon>Tylenchoidea</taxon>
        <taxon>Meloidogynidae</taxon>
        <taxon>Meloidogyninae</taxon>
        <taxon>Meloidogyne</taxon>
    </lineage>
</organism>
<dbReference type="InterPro" id="IPR000679">
    <property type="entry name" value="Znf_GATA"/>
</dbReference>
<evidence type="ECO:0000256" key="1">
    <source>
        <dbReference type="ARBA" id="ARBA00023015"/>
    </source>
</evidence>
<comment type="caution">
    <text evidence="6">The sequence shown here is derived from an EMBL/GenBank/DDBJ whole genome shotgun (WGS) entry which is preliminary data.</text>
</comment>
<dbReference type="InterPro" id="IPR013088">
    <property type="entry name" value="Znf_NHR/GATA"/>
</dbReference>
<dbReference type="Gene3D" id="3.30.50.10">
    <property type="entry name" value="Erythroid Transcription Factor GATA-1, subunit A"/>
    <property type="match status" value="1"/>
</dbReference>
<dbReference type="GO" id="GO:0043565">
    <property type="term" value="F:sequence-specific DNA binding"/>
    <property type="evidence" value="ECO:0007669"/>
    <property type="project" value="InterPro"/>
</dbReference>
<proteinExistence type="predicted"/>
<dbReference type="EMBL" id="CAJEWN010000530">
    <property type="protein sequence ID" value="CAD2185101.1"/>
    <property type="molecule type" value="Genomic_DNA"/>
</dbReference>
<keyword evidence="3" id="KW-0539">Nucleus</keyword>
<keyword evidence="1" id="KW-0805">Transcription regulation</keyword>
<evidence type="ECO:0000256" key="2">
    <source>
        <dbReference type="ARBA" id="ARBA00023163"/>
    </source>
</evidence>
<gene>
    <name evidence="6" type="ORF">MENT_LOCUS37507</name>
</gene>
<sequence>MKFYLCGKIDVNKRHCFNCNVTKTKRWSTLLKEHYLCKVCGKYKHKSEKFRSKELWFKTKKVIIINVWDYF</sequence>
<evidence type="ECO:0000313" key="6">
    <source>
        <dbReference type="EMBL" id="CAD2185101.1"/>
    </source>
</evidence>
<reference evidence="6 7" key="1">
    <citation type="submission" date="2020-08" db="EMBL/GenBank/DDBJ databases">
        <authorList>
            <person name="Koutsovoulos G."/>
            <person name="Danchin GJ E."/>
        </authorList>
    </citation>
    <scope>NUCLEOTIDE SEQUENCE [LARGE SCALE GENOMIC DNA]</scope>
</reference>
<keyword evidence="2" id="KW-0804">Transcription</keyword>
<protein>
    <recommendedName>
        <fullName evidence="5">GATA-type domain-containing protein</fullName>
    </recommendedName>
</protein>
<dbReference type="AlphaFoldDB" id="A0A6V7WDM5"/>
<evidence type="ECO:0000313" key="7">
    <source>
        <dbReference type="Proteomes" id="UP000580250"/>
    </source>
</evidence>
<dbReference type="Proteomes" id="UP000580250">
    <property type="component" value="Unassembled WGS sequence"/>
</dbReference>
<dbReference type="GO" id="GO:0008270">
    <property type="term" value="F:zinc ion binding"/>
    <property type="evidence" value="ECO:0007669"/>
    <property type="project" value="UniProtKB-KW"/>
</dbReference>
<evidence type="ECO:0000256" key="4">
    <source>
        <dbReference type="PROSITE-ProRule" id="PRU00094"/>
    </source>
</evidence>
<keyword evidence="4" id="KW-0863">Zinc-finger</keyword>
<dbReference type="GO" id="GO:0006355">
    <property type="term" value="P:regulation of DNA-templated transcription"/>
    <property type="evidence" value="ECO:0007669"/>
    <property type="project" value="InterPro"/>
</dbReference>
<keyword evidence="4" id="KW-0862">Zinc</keyword>